<organism evidence="2 3">
    <name type="scientific">Loktanella gaetbuli</name>
    <dbReference type="NCBI Taxonomy" id="2881335"/>
    <lineage>
        <taxon>Bacteria</taxon>
        <taxon>Pseudomonadati</taxon>
        <taxon>Pseudomonadota</taxon>
        <taxon>Alphaproteobacteria</taxon>
        <taxon>Rhodobacterales</taxon>
        <taxon>Roseobacteraceae</taxon>
        <taxon>Loktanella</taxon>
    </lineage>
</organism>
<dbReference type="PANTHER" id="PTHR31157">
    <property type="entry name" value="SCP DOMAIN-CONTAINING PROTEIN"/>
    <property type="match status" value="1"/>
</dbReference>
<proteinExistence type="predicted"/>
<dbReference type="EMBL" id="JAJATZ010000004">
    <property type="protein sequence ID" value="MCB5199672.1"/>
    <property type="molecule type" value="Genomic_DNA"/>
</dbReference>
<evidence type="ECO:0000313" key="2">
    <source>
        <dbReference type="EMBL" id="MCB5199672.1"/>
    </source>
</evidence>
<dbReference type="InterPro" id="IPR035940">
    <property type="entry name" value="CAP_sf"/>
</dbReference>
<dbReference type="InterPro" id="IPR014044">
    <property type="entry name" value="CAP_dom"/>
</dbReference>
<evidence type="ECO:0000259" key="1">
    <source>
        <dbReference type="Pfam" id="PF00188"/>
    </source>
</evidence>
<gene>
    <name evidence="2" type="ORF">LGQ03_10505</name>
</gene>
<dbReference type="PANTHER" id="PTHR31157:SF1">
    <property type="entry name" value="SCP DOMAIN-CONTAINING PROTEIN"/>
    <property type="match status" value="1"/>
</dbReference>
<accession>A0ABS8BVG2</accession>
<comment type="caution">
    <text evidence="2">The sequence shown here is derived from an EMBL/GenBank/DDBJ whole genome shotgun (WGS) entry which is preliminary data.</text>
</comment>
<dbReference type="RefSeq" id="WP_090158998.1">
    <property type="nucleotide sequence ID" value="NZ_JAJATZ010000004.1"/>
</dbReference>
<dbReference type="SUPFAM" id="SSF55797">
    <property type="entry name" value="PR-1-like"/>
    <property type="match status" value="1"/>
</dbReference>
<keyword evidence="3" id="KW-1185">Reference proteome</keyword>
<dbReference type="CDD" id="cd05379">
    <property type="entry name" value="CAP_bacterial"/>
    <property type="match status" value="1"/>
</dbReference>
<name>A0ABS8BVG2_9RHOB</name>
<dbReference type="Pfam" id="PF00188">
    <property type="entry name" value="CAP"/>
    <property type="match status" value="1"/>
</dbReference>
<dbReference type="Gene3D" id="3.40.33.10">
    <property type="entry name" value="CAP"/>
    <property type="match status" value="1"/>
</dbReference>
<protein>
    <submittedName>
        <fullName evidence="2">CAP domain-containing protein</fullName>
    </submittedName>
</protein>
<evidence type="ECO:0000313" key="3">
    <source>
        <dbReference type="Proteomes" id="UP001138961"/>
    </source>
</evidence>
<sequence>MKRILCATACVAMTACGGGGSGGGSGVVVTPDKVDTLVASRTSTSGRPATSAQDANFGRLLNDYRLASGVGAVQFDSRLNRAAQKHTEDMVKRGYFSHQSPEGTDVGQRVRAEGYDYSFVAENIAWRQQSDAEVFKDWKNSPSHDRAMKDGRAEDFGLGVAGTGNDVKWALIVGAEK</sequence>
<dbReference type="Proteomes" id="UP001138961">
    <property type="component" value="Unassembled WGS sequence"/>
</dbReference>
<feature type="domain" description="SCP" evidence="1">
    <location>
        <begin position="60"/>
        <end position="169"/>
    </location>
</feature>
<dbReference type="PROSITE" id="PS51257">
    <property type="entry name" value="PROKAR_LIPOPROTEIN"/>
    <property type="match status" value="1"/>
</dbReference>
<reference evidence="2" key="1">
    <citation type="submission" date="2021-10" db="EMBL/GenBank/DDBJ databases">
        <title>Loktanella gaetbuli sp. nov., isolated from a tidal flat.</title>
        <authorList>
            <person name="Park S."/>
            <person name="Yoon J.-H."/>
        </authorList>
    </citation>
    <scope>NUCLEOTIDE SEQUENCE</scope>
    <source>
        <strain evidence="2">TSTF-M6</strain>
    </source>
</reference>